<gene>
    <name evidence="2" type="ORF">ERS075579_00950</name>
</gene>
<organism evidence="2 3">
    <name type="scientific">Mycobacteroides abscessus</name>
    <dbReference type="NCBI Taxonomy" id="36809"/>
    <lineage>
        <taxon>Bacteria</taxon>
        <taxon>Bacillati</taxon>
        <taxon>Actinomycetota</taxon>
        <taxon>Actinomycetes</taxon>
        <taxon>Mycobacteriales</taxon>
        <taxon>Mycobacteriaceae</taxon>
        <taxon>Mycobacteroides</taxon>
    </lineage>
</organism>
<sequence>MVEITQVSDAVHVVNGEAVNWVIASDDSGVTLFDSGYPGDRDDVLKSIAALGHKPQDVRAVVLTHGHIDHMGTAIWWAAEHGVPVYAHNAELGNVRRDYVDQAEPFKVVLNLWRPGWLPWVIHAMRLGAGVRDGIPTAAPLGPELADLPGAPAPIPTPGHSGGHCSFLVAGHVLVVGDAIITGHPVAKRSGPQLLPTPFTKDMEQARRSAEALADVDADVLAPGHGPAWIGSLRDAVQIALSK</sequence>
<dbReference type="InterPro" id="IPR036866">
    <property type="entry name" value="RibonucZ/Hydroxyglut_hydro"/>
</dbReference>
<evidence type="ECO:0000259" key="1">
    <source>
        <dbReference type="SMART" id="SM00849"/>
    </source>
</evidence>
<dbReference type="InterPro" id="IPR050855">
    <property type="entry name" value="NDM-1-like"/>
</dbReference>
<accession>A0A0U0YHM1</accession>
<feature type="domain" description="Metallo-beta-lactamase" evidence="1">
    <location>
        <begin position="18"/>
        <end position="225"/>
    </location>
</feature>
<dbReference type="AlphaFoldDB" id="A0A0U0YHM1"/>
<name>A0A0U0YHM1_9MYCO</name>
<dbReference type="EMBL" id="CSWP01000002">
    <property type="protein sequence ID" value="CPV38701.1"/>
    <property type="molecule type" value="Genomic_DNA"/>
</dbReference>
<reference evidence="2 3" key="1">
    <citation type="submission" date="2015-03" db="EMBL/GenBank/DDBJ databases">
        <authorList>
            <person name="Murphy D."/>
        </authorList>
    </citation>
    <scope>NUCLEOTIDE SEQUENCE [LARGE SCALE GENOMIC DNA]</scope>
    <source>
        <strain evidence="2 3">PAP088</strain>
    </source>
</reference>
<dbReference type="SUPFAM" id="SSF56281">
    <property type="entry name" value="Metallo-hydrolase/oxidoreductase"/>
    <property type="match status" value="1"/>
</dbReference>
<proteinExistence type="predicted"/>
<dbReference type="PANTHER" id="PTHR42951">
    <property type="entry name" value="METALLO-BETA-LACTAMASE DOMAIN-CONTAINING"/>
    <property type="match status" value="1"/>
</dbReference>
<dbReference type="Proteomes" id="UP000045782">
    <property type="component" value="Unassembled WGS sequence"/>
</dbReference>
<dbReference type="RefSeq" id="WP_005062432.1">
    <property type="nucleotide sequence ID" value="NZ_CP014951.1"/>
</dbReference>
<dbReference type="Gene3D" id="3.60.15.10">
    <property type="entry name" value="Ribonuclease Z/Hydroxyacylglutathione hydrolase-like"/>
    <property type="match status" value="1"/>
</dbReference>
<dbReference type="InterPro" id="IPR001279">
    <property type="entry name" value="Metallo-B-lactamas"/>
</dbReference>
<evidence type="ECO:0000313" key="2">
    <source>
        <dbReference type="EMBL" id="CPV38701.1"/>
    </source>
</evidence>
<evidence type="ECO:0000313" key="3">
    <source>
        <dbReference type="Proteomes" id="UP000045782"/>
    </source>
</evidence>
<dbReference type="Pfam" id="PF00753">
    <property type="entry name" value="Lactamase_B"/>
    <property type="match status" value="1"/>
</dbReference>
<protein>
    <submittedName>
        <fullName evidence="2">Beta-lactamase-like protein</fullName>
    </submittedName>
</protein>
<dbReference type="SMART" id="SM00849">
    <property type="entry name" value="Lactamase_B"/>
    <property type="match status" value="1"/>
</dbReference>
<dbReference type="PANTHER" id="PTHR42951:SF14">
    <property type="entry name" value="METALLO-BETA-LACTAMASE SUPERFAMILY PROTEIN"/>
    <property type="match status" value="1"/>
</dbReference>
<dbReference type="CDD" id="cd07721">
    <property type="entry name" value="yflN-like_MBL-fold"/>
    <property type="match status" value="1"/>
</dbReference>